<evidence type="ECO:0000259" key="9">
    <source>
        <dbReference type="Pfam" id="PF02782"/>
    </source>
</evidence>
<dbReference type="GO" id="GO:0006071">
    <property type="term" value="P:glycerol metabolic process"/>
    <property type="evidence" value="ECO:0007669"/>
    <property type="project" value="TreeGrafter"/>
</dbReference>
<dbReference type="KEGG" id="pbs:Plabr_3135"/>
<dbReference type="GO" id="GO:0004370">
    <property type="term" value="F:glycerol kinase activity"/>
    <property type="evidence" value="ECO:0007669"/>
    <property type="project" value="TreeGrafter"/>
</dbReference>
<gene>
    <name evidence="10" type="ordered locus">Plabr_3135</name>
</gene>
<dbReference type="InterPro" id="IPR018484">
    <property type="entry name" value="FGGY_N"/>
</dbReference>
<dbReference type="Pfam" id="PF00370">
    <property type="entry name" value="FGGY_N"/>
    <property type="match status" value="1"/>
</dbReference>
<dbReference type="InterPro" id="IPR018485">
    <property type="entry name" value="FGGY_C"/>
</dbReference>
<dbReference type="Pfam" id="PF02782">
    <property type="entry name" value="FGGY_C"/>
    <property type="match status" value="1"/>
</dbReference>
<dbReference type="InterPro" id="IPR043129">
    <property type="entry name" value="ATPase_NBD"/>
</dbReference>
<sequence>MGYPLAVSTKHFVGIDLGAESGRVMRGTFDGHSVTLSEMHRFNTGGELRDGELRWDVDRFWSEIKTGLKVAAENANGEIVSIGVDTWGVDFVLFDKQNQPIDLPWHYRDSRTSGIMEEVLKVVPRQEVFRKTGIQFLEFNSLYQLLAEKKKQGSLDHVGRILTIPDYLHWKLCGSTVAEFTNATTTQCFNPSTRDWAVTLLSKLDIPTDIFPKVVQPGTVLGTLRDEIAAETGLGNVNVVAPPAHDTASAVAAAPACYSPDVPWAYVSSGTWSLVGIESPVPILSADALRENVTNEGGVDGTWRVLKNVMGLWLVQQLRASFERRGQTLTYAEMVAQAATSEPMRSLVDPDRSEFLNPEDMLEAVENFCRQTGQPGPETVGQAVRCVLESLALKYQHVLRSLEKLGKRRIEVIHVVGGGCQNELLNQLIANACQIPVIAGPVEATVLGNILVQCKAAGEIASLQELRDIVRRSSELKEFRPERDNLWKAAEIRFRELSTPVAITGSTPE</sequence>
<feature type="domain" description="Carbohydrate kinase FGGY N-terminal" evidence="8">
    <location>
        <begin position="13"/>
        <end position="251"/>
    </location>
</feature>
<evidence type="ECO:0000259" key="8">
    <source>
        <dbReference type="Pfam" id="PF00370"/>
    </source>
</evidence>
<dbReference type="InterPro" id="IPR013449">
    <property type="entry name" value="Rhamnulokinase"/>
</dbReference>
<evidence type="ECO:0000256" key="7">
    <source>
        <dbReference type="ARBA" id="ARBA00023308"/>
    </source>
</evidence>
<evidence type="ECO:0000256" key="1">
    <source>
        <dbReference type="ARBA" id="ARBA00009156"/>
    </source>
</evidence>
<dbReference type="SUPFAM" id="SSF53067">
    <property type="entry name" value="Actin-like ATPase domain"/>
    <property type="match status" value="2"/>
</dbReference>
<dbReference type="CDD" id="cd07771">
    <property type="entry name" value="ASKHA_NBD_FGGY_RhaB-like"/>
    <property type="match status" value="1"/>
</dbReference>
<keyword evidence="6" id="KW-1015">Disulfide bond</keyword>
<dbReference type="RefSeq" id="WP_013629453.1">
    <property type="nucleotide sequence ID" value="NC_015174.1"/>
</dbReference>
<dbReference type="HOGENOM" id="CLU_039395_0_1_0"/>
<dbReference type="EC" id="2.7.1.5" evidence="10"/>
<comment type="similarity">
    <text evidence="1">Belongs to the FGGY kinase family.</text>
</comment>
<dbReference type="GO" id="GO:0005524">
    <property type="term" value="F:ATP binding"/>
    <property type="evidence" value="ECO:0007669"/>
    <property type="project" value="UniProtKB-KW"/>
</dbReference>
<dbReference type="AlphaFoldDB" id="F0SIQ8"/>
<dbReference type="GO" id="GO:0019301">
    <property type="term" value="P:rhamnose catabolic process"/>
    <property type="evidence" value="ECO:0007669"/>
    <property type="project" value="InterPro"/>
</dbReference>
<dbReference type="STRING" id="756272.Plabr_3135"/>
<dbReference type="PANTHER" id="PTHR10196:SF93">
    <property type="entry name" value="L-RHAMNULOKINASE"/>
    <property type="match status" value="1"/>
</dbReference>
<keyword evidence="7" id="KW-0684">Rhamnose metabolism</keyword>
<organism evidence="10 11">
    <name type="scientific">Rubinisphaera brasiliensis (strain ATCC 49424 / DSM 5305 / JCM 21570 / IAM 15109 / NBRC 103401 / IFAM 1448)</name>
    <name type="common">Planctomyces brasiliensis</name>
    <dbReference type="NCBI Taxonomy" id="756272"/>
    <lineage>
        <taxon>Bacteria</taxon>
        <taxon>Pseudomonadati</taxon>
        <taxon>Planctomycetota</taxon>
        <taxon>Planctomycetia</taxon>
        <taxon>Planctomycetales</taxon>
        <taxon>Planctomycetaceae</taxon>
        <taxon>Rubinisphaera</taxon>
    </lineage>
</organism>
<evidence type="ECO:0000256" key="2">
    <source>
        <dbReference type="ARBA" id="ARBA00022679"/>
    </source>
</evidence>
<evidence type="ECO:0000256" key="3">
    <source>
        <dbReference type="ARBA" id="ARBA00022741"/>
    </source>
</evidence>
<proteinExistence type="inferred from homology"/>
<keyword evidence="4" id="KW-0418">Kinase</keyword>
<protein>
    <submittedName>
        <fullName evidence="10">Rhamnulokinase</fullName>
        <ecNumber evidence="10">2.7.1.5</ecNumber>
    </submittedName>
</protein>
<evidence type="ECO:0000313" key="11">
    <source>
        <dbReference type="Proteomes" id="UP000006860"/>
    </source>
</evidence>
<keyword evidence="2 10" id="KW-0808">Transferase</keyword>
<evidence type="ECO:0000256" key="5">
    <source>
        <dbReference type="ARBA" id="ARBA00022840"/>
    </source>
</evidence>
<evidence type="ECO:0000256" key="4">
    <source>
        <dbReference type="ARBA" id="ARBA00022777"/>
    </source>
</evidence>
<dbReference type="eggNOG" id="COG1070">
    <property type="taxonomic scope" value="Bacteria"/>
</dbReference>
<name>F0SIQ8_RUBBR</name>
<accession>F0SIQ8</accession>
<dbReference type="GO" id="GO:0005829">
    <property type="term" value="C:cytosol"/>
    <property type="evidence" value="ECO:0007669"/>
    <property type="project" value="TreeGrafter"/>
</dbReference>
<keyword evidence="3" id="KW-0547">Nucleotide-binding</keyword>
<feature type="domain" description="Carbohydrate kinase FGGY C-terminal" evidence="9">
    <location>
        <begin position="265"/>
        <end position="457"/>
    </location>
</feature>
<keyword evidence="11" id="KW-1185">Reference proteome</keyword>
<dbReference type="PANTHER" id="PTHR10196">
    <property type="entry name" value="SUGAR KINASE"/>
    <property type="match status" value="1"/>
</dbReference>
<keyword evidence="5" id="KW-0067">ATP-binding</keyword>
<reference evidence="11" key="1">
    <citation type="submission" date="2011-02" db="EMBL/GenBank/DDBJ databases">
        <title>The complete genome of Planctomyces brasiliensis DSM 5305.</title>
        <authorList>
            <person name="Lucas S."/>
            <person name="Copeland A."/>
            <person name="Lapidus A."/>
            <person name="Bruce D."/>
            <person name="Goodwin L."/>
            <person name="Pitluck S."/>
            <person name="Kyrpides N."/>
            <person name="Mavromatis K."/>
            <person name="Pagani I."/>
            <person name="Ivanova N."/>
            <person name="Ovchinnikova G."/>
            <person name="Lu M."/>
            <person name="Detter J.C."/>
            <person name="Han C."/>
            <person name="Land M."/>
            <person name="Hauser L."/>
            <person name="Markowitz V."/>
            <person name="Cheng J.-F."/>
            <person name="Hugenholtz P."/>
            <person name="Woyke T."/>
            <person name="Wu D."/>
            <person name="Tindall B."/>
            <person name="Pomrenke H.G."/>
            <person name="Brambilla E."/>
            <person name="Klenk H.-P."/>
            <person name="Eisen J.A."/>
        </authorList>
    </citation>
    <scope>NUCLEOTIDE SEQUENCE [LARGE SCALE GENOMIC DNA]</scope>
    <source>
        <strain evidence="11">ATCC 49424 / DSM 5305 / JCM 21570 / NBRC 103401 / IFAM 1448</strain>
    </source>
</reference>
<dbReference type="GO" id="GO:0008993">
    <property type="term" value="F:rhamnulokinase activity"/>
    <property type="evidence" value="ECO:0007669"/>
    <property type="project" value="UniProtKB-EC"/>
</dbReference>
<dbReference type="InterPro" id="IPR000577">
    <property type="entry name" value="Carb_kinase_FGGY"/>
</dbReference>
<dbReference type="Gene3D" id="3.30.420.40">
    <property type="match status" value="2"/>
</dbReference>
<evidence type="ECO:0000313" key="10">
    <source>
        <dbReference type="EMBL" id="ADY60732.1"/>
    </source>
</evidence>
<evidence type="ECO:0000256" key="6">
    <source>
        <dbReference type="ARBA" id="ARBA00023157"/>
    </source>
</evidence>
<dbReference type="Proteomes" id="UP000006860">
    <property type="component" value="Chromosome"/>
</dbReference>
<dbReference type="EMBL" id="CP002546">
    <property type="protein sequence ID" value="ADY60732.1"/>
    <property type="molecule type" value="Genomic_DNA"/>
</dbReference>
<dbReference type="PIRSF" id="PIRSF000538">
    <property type="entry name" value="GlpK"/>
    <property type="match status" value="1"/>
</dbReference>